<proteinExistence type="predicted"/>
<sequence length="54" mass="6613">MDRYMIRTDYIILQLRFCMHRYVYPSGIEGIRQQEIPKIKPPNQIDGKALLYYY</sequence>
<reference evidence="1 2" key="1">
    <citation type="submission" date="2011-12" db="EMBL/GenBank/DDBJ databases">
        <title>The complete genome of Niastella koreensis GR20-10.</title>
        <authorList>
            <consortium name="US DOE Joint Genome Institute (JGI-PGF)"/>
            <person name="Lucas S."/>
            <person name="Han J."/>
            <person name="Lapidus A."/>
            <person name="Bruce D."/>
            <person name="Goodwin L."/>
            <person name="Pitluck S."/>
            <person name="Peters L."/>
            <person name="Kyrpides N."/>
            <person name="Mavromatis K."/>
            <person name="Ivanova N."/>
            <person name="Mikhailova N."/>
            <person name="Davenport K."/>
            <person name="Saunders E."/>
            <person name="Detter J.C."/>
            <person name="Tapia R."/>
            <person name="Han C."/>
            <person name="Land M."/>
            <person name="Hauser L."/>
            <person name="Markowitz V."/>
            <person name="Cheng J.-F."/>
            <person name="Hugenholtz P."/>
            <person name="Woyke T."/>
            <person name="Wu D."/>
            <person name="Tindall B."/>
            <person name="Pomrenke H."/>
            <person name="Brambilla E."/>
            <person name="Klenk H.-P."/>
            <person name="Eisen J.A."/>
        </authorList>
    </citation>
    <scope>NUCLEOTIDE SEQUENCE [LARGE SCALE GENOMIC DNA]</scope>
    <source>
        <strain evidence="2">DSM 17620 / KACC 11465 / NBRC 106392 / GR20-10</strain>
    </source>
</reference>
<dbReference type="KEGG" id="nko:Niako_4968"/>
<dbReference type="HOGENOM" id="CLU_3045772_0_0_10"/>
<evidence type="ECO:0000313" key="1">
    <source>
        <dbReference type="EMBL" id="AEW01208.1"/>
    </source>
</evidence>
<protein>
    <submittedName>
        <fullName evidence="1">Uncharacterized protein</fullName>
    </submittedName>
</protein>
<evidence type="ECO:0000313" key="2">
    <source>
        <dbReference type="Proteomes" id="UP000005438"/>
    </source>
</evidence>
<accession>G8T8M8</accession>
<gene>
    <name evidence="1" type="ordered locus">Niako_4968</name>
</gene>
<dbReference type="AlphaFoldDB" id="G8T8M8"/>
<dbReference type="EMBL" id="CP003178">
    <property type="protein sequence ID" value="AEW01208.1"/>
    <property type="molecule type" value="Genomic_DNA"/>
</dbReference>
<dbReference type="Proteomes" id="UP000005438">
    <property type="component" value="Chromosome"/>
</dbReference>
<organism evidence="1 2">
    <name type="scientific">Niastella koreensis (strain DSM 17620 / KACC 11465 / NBRC 106392 / GR20-10)</name>
    <dbReference type="NCBI Taxonomy" id="700598"/>
    <lineage>
        <taxon>Bacteria</taxon>
        <taxon>Pseudomonadati</taxon>
        <taxon>Bacteroidota</taxon>
        <taxon>Chitinophagia</taxon>
        <taxon>Chitinophagales</taxon>
        <taxon>Chitinophagaceae</taxon>
        <taxon>Niastella</taxon>
    </lineage>
</organism>
<name>G8T8M8_NIAKG</name>